<comment type="caution">
    <text evidence="2">The sequence shown here is derived from an EMBL/GenBank/DDBJ whole genome shotgun (WGS) entry which is preliminary data.</text>
</comment>
<accession>A0A2T7NG86</accession>
<name>A0A2T7NG86_POMCA</name>
<evidence type="ECO:0000313" key="2">
    <source>
        <dbReference type="EMBL" id="PVD20197.1"/>
    </source>
</evidence>
<evidence type="ECO:0000259" key="1">
    <source>
        <dbReference type="Pfam" id="PF04991"/>
    </source>
</evidence>
<dbReference type="EMBL" id="PZQS01000013">
    <property type="protein sequence ID" value="PVD20197.1"/>
    <property type="molecule type" value="Genomic_DNA"/>
</dbReference>
<protein>
    <recommendedName>
        <fullName evidence="1">LicD/FKTN/FKRP nucleotidyltransferase domain-containing protein</fullName>
    </recommendedName>
</protein>
<organism evidence="2 3">
    <name type="scientific">Pomacea canaliculata</name>
    <name type="common">Golden apple snail</name>
    <dbReference type="NCBI Taxonomy" id="400727"/>
    <lineage>
        <taxon>Eukaryota</taxon>
        <taxon>Metazoa</taxon>
        <taxon>Spiralia</taxon>
        <taxon>Lophotrochozoa</taxon>
        <taxon>Mollusca</taxon>
        <taxon>Gastropoda</taxon>
        <taxon>Caenogastropoda</taxon>
        <taxon>Architaenioglossa</taxon>
        <taxon>Ampullarioidea</taxon>
        <taxon>Ampullariidae</taxon>
        <taxon>Pomacea</taxon>
    </lineage>
</organism>
<keyword evidence="3" id="KW-1185">Reference proteome</keyword>
<proteinExistence type="predicted"/>
<dbReference type="PANTHER" id="PTHR43404:SF1">
    <property type="entry name" value="MNN4P"/>
    <property type="match status" value="1"/>
</dbReference>
<dbReference type="AlphaFoldDB" id="A0A2T7NG86"/>
<reference evidence="2 3" key="1">
    <citation type="submission" date="2018-04" db="EMBL/GenBank/DDBJ databases">
        <title>The genome of golden apple snail Pomacea canaliculata provides insight into stress tolerance and invasive adaptation.</title>
        <authorList>
            <person name="Liu C."/>
            <person name="Liu B."/>
            <person name="Ren Y."/>
            <person name="Zhang Y."/>
            <person name="Wang H."/>
            <person name="Li S."/>
            <person name="Jiang F."/>
            <person name="Yin L."/>
            <person name="Zhang G."/>
            <person name="Qian W."/>
            <person name="Fan W."/>
        </authorList>
    </citation>
    <scope>NUCLEOTIDE SEQUENCE [LARGE SCALE GENOMIC DNA]</scope>
    <source>
        <strain evidence="2">SZHN2017</strain>
        <tissue evidence="2">Muscle</tissue>
    </source>
</reference>
<dbReference type="OrthoDB" id="419198at2759"/>
<evidence type="ECO:0000313" key="3">
    <source>
        <dbReference type="Proteomes" id="UP000245119"/>
    </source>
</evidence>
<dbReference type="Proteomes" id="UP000245119">
    <property type="component" value="Linkage Group LG13"/>
</dbReference>
<feature type="domain" description="LicD/FKTN/FKRP nucleotidyltransferase" evidence="1">
    <location>
        <begin position="187"/>
        <end position="226"/>
    </location>
</feature>
<dbReference type="Pfam" id="PF04991">
    <property type="entry name" value="LicD"/>
    <property type="match status" value="1"/>
</dbReference>
<dbReference type="InterPro" id="IPR007074">
    <property type="entry name" value="LicD/FKTN/FKRP_NTP_transf"/>
</dbReference>
<dbReference type="PANTHER" id="PTHR43404">
    <property type="entry name" value="LIPOPOLYSACCHARIDE CHOLINEPHOSPHOTRANSFERASE LICD"/>
    <property type="match status" value="1"/>
</dbReference>
<dbReference type="InterPro" id="IPR052942">
    <property type="entry name" value="LPS_cholinephosphotransferase"/>
</dbReference>
<sequence length="383" mass="44243">MYLRLAKLSSASPLHSSVLQVSVASELCSEGHVQHGIQTRWWGAHWCLKYCKLGALALFVVLLITPLRDVIFSPVLPSTWRSHSSFRIVRILLDNQHFPVDSEPLEPSGPASSAPSLDVDVSDVKKFLDTTRPYEEYHRYRDSLETAAKIDSAAARQLNKLERFMPNMTLTERAQLFFTVDVFIRVCRQHRLTFFAMAGTLLGAYRHRGLIPWDDDVDIALNSSQWRLARRVLSRVPGFTLYAPSDSQWKFYLSDLPRFADKPFKWPNIDIFFVDNDDTHVWALTWGAKDLVLMELHKLLPLSTARWQHWDLPVPRCWRTLIQATYDVNTCATPNYIHKTNEEMFNFKTAKVPCSSLYHIFPFVFRKTDTDTGTSMEILQEFV</sequence>
<dbReference type="GO" id="GO:0009100">
    <property type="term" value="P:glycoprotein metabolic process"/>
    <property type="evidence" value="ECO:0007669"/>
    <property type="project" value="UniProtKB-ARBA"/>
</dbReference>
<gene>
    <name evidence="2" type="ORF">C0Q70_20693</name>
</gene>